<gene>
    <name evidence="3" type="ORF">K505DRAFT_412570</name>
</gene>
<evidence type="ECO:0000256" key="2">
    <source>
        <dbReference type="SAM" id="MobiDB-lite"/>
    </source>
</evidence>
<name>A0A6A6XWK8_9PLEO</name>
<feature type="repeat" description="PPR" evidence="1">
    <location>
        <begin position="779"/>
        <end position="813"/>
    </location>
</feature>
<dbReference type="PROSITE" id="PS51375">
    <property type="entry name" value="PPR"/>
    <property type="match status" value="3"/>
</dbReference>
<dbReference type="Proteomes" id="UP000799757">
    <property type="component" value="Unassembled WGS sequence"/>
</dbReference>
<dbReference type="GO" id="GO:0140053">
    <property type="term" value="P:mitochondrial gene expression"/>
    <property type="evidence" value="ECO:0007669"/>
    <property type="project" value="TreeGrafter"/>
</dbReference>
<protein>
    <submittedName>
        <fullName evidence="3">TPR-like protein</fullName>
    </submittedName>
</protein>
<dbReference type="GO" id="GO:0003729">
    <property type="term" value="F:mRNA binding"/>
    <property type="evidence" value="ECO:0007669"/>
    <property type="project" value="TreeGrafter"/>
</dbReference>
<sequence>MLERAPTCLETGRHLLRTPKRCTHGRRTLHSSFWHHGASDLNLPIWWASTSIFGLANSDDSGGRRTLCRGSKRSDGLLLDFLYPEKTVALLQRISTYGLASVEARRRHQINGNGFRQFSTTRWEAKGVNSEADAHSPLLPKDGGADTGGGDAISSTRQKTRTINRGEHHDKKEAKAIELRDTESREFQFREEMEERLQGNTASDALYTLLKAKELGKQELAWRLYSAIQESSRTPDIKATLLEYLTSHTVSVESSRILQIFDTLPLEYRRASSYRTAISAYVALRMVGPAIQLHEESAARFSGLDCGTDAILGRTIEDNHWDLTLHVFRTFLRSALPMHIQKTPFTDHREDIKAVWKTVARLPSLSDHLLSLLEYVERFQDELKSTEGNEKALRIFINGFVPLVIEQVLTPIDPDEDYILELLLGLFSDLRTLGLPRISSYDYAIGRLLKLPRYREYTNQRKIFQELYNKYKEESMQDPTHRIRPSKSIITNLIMQHGAFGSIEVVGDLVQDLRTFYKDQWCTHAHTMVYLVRFYAEYGKVDEVHEYFDVLSTHFPNFTNLKTIASLLYVYARRVDVQGTMDQFKRISKEFGLVPDTACWNILLLAHTRADDLDGALECFNRILESGVVPDTHTFGPLLDLCASRGDVEAFEALYSKAEQLKVPVRTDVRARAGYVQAFLQSGDPEGAEAVAQGMLKSHQAETLRGSLTHTWNLLITHYALQGDVGNSRRLYRYMVDNNIPLDSWTYAALMRSLIEVRQTNAAYKILRVTMPNNNMRVHGFHYALVITGFLREGQYEHALRAHNRMEARNVKQTKNSRQASLLAIGITELRKLQELKITDPRTRLIAVEETLRGILFESYESELANREPKHSRFIESQEHSVPQGYFGLLILLYSTRGAYEICKELFEAASMARPNEADYEPPITLLTTIMEAHFKAKEYDEVAKCWELARVQAEKLVKTLQQVIDPQPAKVEFDSLLDPALKESGASAKIATNRRHVLYRAARIYIRSLLIQDDPKYVQEAQRTISQLLNNGYVIDNLTWNEFIQMLARRGRIVDAFSACEYYLMPQFPGWRTLQPYYIRRNVSGFFWMELRNSGVGHKSIMPRYKTLVILAAAYTQIKRDEANGMGYNPEIGGWAREVLEQISPLTVRAIETMPRTGDRLQMRYIEGM</sequence>
<feature type="compositionally biased region" description="Polar residues" evidence="2">
    <location>
        <begin position="153"/>
        <end position="163"/>
    </location>
</feature>
<dbReference type="OrthoDB" id="185373at2759"/>
<dbReference type="InterPro" id="IPR011990">
    <property type="entry name" value="TPR-like_helical_dom_sf"/>
</dbReference>
<evidence type="ECO:0000313" key="4">
    <source>
        <dbReference type="Proteomes" id="UP000799757"/>
    </source>
</evidence>
<dbReference type="SUPFAM" id="SSF48452">
    <property type="entry name" value="TPR-like"/>
    <property type="match status" value="1"/>
</dbReference>
<dbReference type="Gene3D" id="1.25.40.10">
    <property type="entry name" value="Tetratricopeptide repeat domain"/>
    <property type="match status" value="2"/>
</dbReference>
<feature type="repeat" description="PPR" evidence="1">
    <location>
        <begin position="708"/>
        <end position="742"/>
    </location>
</feature>
<evidence type="ECO:0000256" key="1">
    <source>
        <dbReference type="PROSITE-ProRule" id="PRU00708"/>
    </source>
</evidence>
<dbReference type="AlphaFoldDB" id="A0A6A6XWK8"/>
<dbReference type="EMBL" id="MU001740">
    <property type="protein sequence ID" value="KAF2800936.1"/>
    <property type="molecule type" value="Genomic_DNA"/>
</dbReference>
<organism evidence="3 4">
    <name type="scientific">Melanomma pulvis-pyrius CBS 109.77</name>
    <dbReference type="NCBI Taxonomy" id="1314802"/>
    <lineage>
        <taxon>Eukaryota</taxon>
        <taxon>Fungi</taxon>
        <taxon>Dikarya</taxon>
        <taxon>Ascomycota</taxon>
        <taxon>Pezizomycotina</taxon>
        <taxon>Dothideomycetes</taxon>
        <taxon>Pleosporomycetidae</taxon>
        <taxon>Pleosporales</taxon>
        <taxon>Melanommataceae</taxon>
        <taxon>Melanomma</taxon>
    </lineage>
</organism>
<dbReference type="PANTHER" id="PTHR47938">
    <property type="entry name" value="RESPIRATORY COMPLEX I CHAPERONE (CIA84), PUTATIVE (AFU_ORTHOLOGUE AFUA_2G06020)-RELATED"/>
    <property type="match status" value="1"/>
</dbReference>
<dbReference type="GO" id="GO:0005739">
    <property type="term" value="C:mitochondrion"/>
    <property type="evidence" value="ECO:0007669"/>
    <property type="project" value="TreeGrafter"/>
</dbReference>
<evidence type="ECO:0000313" key="3">
    <source>
        <dbReference type="EMBL" id="KAF2800936.1"/>
    </source>
</evidence>
<proteinExistence type="predicted"/>
<dbReference type="PANTHER" id="PTHR47938:SF35">
    <property type="entry name" value="PENTATRICOPEPTIDE REPEAT-CONTAINING PROTEIN 4, MITOCHONDRIAL-RELATED"/>
    <property type="match status" value="1"/>
</dbReference>
<dbReference type="NCBIfam" id="TIGR00756">
    <property type="entry name" value="PPR"/>
    <property type="match status" value="1"/>
</dbReference>
<feature type="compositionally biased region" description="Basic and acidic residues" evidence="2">
    <location>
        <begin position="164"/>
        <end position="176"/>
    </location>
</feature>
<reference evidence="3" key="1">
    <citation type="journal article" date="2020" name="Stud. Mycol.">
        <title>101 Dothideomycetes genomes: a test case for predicting lifestyles and emergence of pathogens.</title>
        <authorList>
            <person name="Haridas S."/>
            <person name="Albert R."/>
            <person name="Binder M."/>
            <person name="Bloem J."/>
            <person name="Labutti K."/>
            <person name="Salamov A."/>
            <person name="Andreopoulos B."/>
            <person name="Baker S."/>
            <person name="Barry K."/>
            <person name="Bills G."/>
            <person name="Bluhm B."/>
            <person name="Cannon C."/>
            <person name="Castanera R."/>
            <person name="Culley D."/>
            <person name="Daum C."/>
            <person name="Ezra D."/>
            <person name="Gonzalez J."/>
            <person name="Henrissat B."/>
            <person name="Kuo A."/>
            <person name="Liang C."/>
            <person name="Lipzen A."/>
            <person name="Lutzoni F."/>
            <person name="Magnuson J."/>
            <person name="Mondo S."/>
            <person name="Nolan M."/>
            <person name="Ohm R."/>
            <person name="Pangilinan J."/>
            <person name="Park H.-J."/>
            <person name="Ramirez L."/>
            <person name="Alfaro M."/>
            <person name="Sun H."/>
            <person name="Tritt A."/>
            <person name="Yoshinaga Y."/>
            <person name="Zwiers L.-H."/>
            <person name="Turgeon B."/>
            <person name="Goodwin S."/>
            <person name="Spatafora J."/>
            <person name="Crous P."/>
            <person name="Grigoriev I."/>
        </authorList>
    </citation>
    <scope>NUCLEOTIDE SEQUENCE</scope>
    <source>
        <strain evidence="3">CBS 109.77</strain>
    </source>
</reference>
<keyword evidence="4" id="KW-1185">Reference proteome</keyword>
<accession>A0A6A6XWK8</accession>
<dbReference type="InterPro" id="IPR002885">
    <property type="entry name" value="PPR_rpt"/>
</dbReference>
<dbReference type="Pfam" id="PF01535">
    <property type="entry name" value="PPR"/>
    <property type="match status" value="2"/>
</dbReference>
<feature type="repeat" description="PPR" evidence="1">
    <location>
        <begin position="596"/>
        <end position="630"/>
    </location>
</feature>
<feature type="region of interest" description="Disordered" evidence="2">
    <location>
        <begin position="129"/>
        <end position="176"/>
    </location>
</feature>
<dbReference type="Pfam" id="PF13041">
    <property type="entry name" value="PPR_2"/>
    <property type="match status" value="1"/>
</dbReference>